<sequence>MSVEEQENLLVLLSSVPQLIAASPDFGAEQKSGDNNDYLPFALLELAFWVSADAATDLTDAGVRGLLNSLAAVDATRAEVCSFVGFLEDIGFSLSVRGKRGDGSQVLLSPVRDGSGKQLHLTRMRSPVLAHSLPASEPEPGVCAHKDALPSVVGHGQLLMKVEGVWACQHTANW</sequence>
<dbReference type="EMBL" id="CP106753">
    <property type="protein sequence ID" value="UXY16398.1"/>
    <property type="molecule type" value="Genomic_DNA"/>
</dbReference>
<accession>A0ABY6DQ99</accession>
<evidence type="ECO:0000313" key="1">
    <source>
        <dbReference type="EMBL" id="UXY16398.1"/>
    </source>
</evidence>
<evidence type="ECO:0000313" key="3">
    <source>
        <dbReference type="Proteomes" id="UP001061302"/>
    </source>
</evidence>
<dbReference type="EMBL" id="CP106753">
    <property type="protein sequence ID" value="UXY16472.1"/>
    <property type="molecule type" value="Genomic_DNA"/>
</dbReference>
<gene>
    <name evidence="1" type="ORF">N8I74_05095</name>
    <name evidence="2" type="ORF">N8I74_05470</name>
</gene>
<protein>
    <submittedName>
        <fullName evidence="1">Uncharacterized protein</fullName>
    </submittedName>
</protein>
<keyword evidence="3" id="KW-1185">Reference proteome</keyword>
<dbReference type="RefSeq" id="WP_263125861.1">
    <property type="nucleotide sequence ID" value="NZ_CP106753.1"/>
</dbReference>
<dbReference type="Proteomes" id="UP001061302">
    <property type="component" value="Chromosome"/>
</dbReference>
<evidence type="ECO:0000313" key="2">
    <source>
        <dbReference type="EMBL" id="UXY16472.1"/>
    </source>
</evidence>
<proteinExistence type="predicted"/>
<reference evidence="1" key="1">
    <citation type="submission" date="2022-10" db="EMBL/GenBank/DDBJ databases">
        <title>Chitiniphilus purpureus sp. nov., a novel chitin-degrading bacterium isolated from crawfish pond sediment.</title>
        <authorList>
            <person name="Li K."/>
        </authorList>
    </citation>
    <scope>NUCLEOTIDE SEQUENCE</scope>
    <source>
        <strain evidence="1">CD1</strain>
    </source>
</reference>
<organism evidence="1 3">
    <name type="scientific">Chitiniphilus purpureus</name>
    <dbReference type="NCBI Taxonomy" id="2981137"/>
    <lineage>
        <taxon>Bacteria</taxon>
        <taxon>Pseudomonadati</taxon>
        <taxon>Pseudomonadota</taxon>
        <taxon>Betaproteobacteria</taxon>
        <taxon>Neisseriales</taxon>
        <taxon>Chitinibacteraceae</taxon>
        <taxon>Chitiniphilus</taxon>
    </lineage>
</organism>
<name>A0ABY6DQ99_9NEIS</name>